<dbReference type="InterPro" id="IPR003439">
    <property type="entry name" value="ABC_transporter-like_ATP-bd"/>
</dbReference>
<dbReference type="PANTHER" id="PTHR24220:SF86">
    <property type="entry name" value="ABC TRANSPORTER ABCH.1"/>
    <property type="match status" value="1"/>
</dbReference>
<proteinExistence type="predicted"/>
<dbReference type="GO" id="GO:0005524">
    <property type="term" value="F:ATP binding"/>
    <property type="evidence" value="ECO:0007669"/>
    <property type="project" value="UniProtKB-KW"/>
</dbReference>
<evidence type="ECO:0000256" key="1">
    <source>
        <dbReference type="ARBA" id="ARBA00022448"/>
    </source>
</evidence>
<reference evidence="6 7" key="1">
    <citation type="submission" date="2024-10" db="EMBL/GenBank/DDBJ databases">
        <title>The Natural Products Discovery Center: Release of the First 8490 Sequenced Strains for Exploring Actinobacteria Biosynthetic Diversity.</title>
        <authorList>
            <person name="Kalkreuter E."/>
            <person name="Kautsar S.A."/>
            <person name="Yang D."/>
            <person name="Bader C.D."/>
            <person name="Teijaro C.N."/>
            <person name="Fluegel L."/>
            <person name="Davis C.M."/>
            <person name="Simpson J.R."/>
            <person name="Lauterbach L."/>
            <person name="Steele A.D."/>
            <person name="Gui C."/>
            <person name="Meng S."/>
            <person name="Li G."/>
            <person name="Viehrig K."/>
            <person name="Ye F."/>
            <person name="Su P."/>
            <person name="Kiefer A.F."/>
            <person name="Nichols A."/>
            <person name="Cepeda A.J."/>
            <person name="Yan W."/>
            <person name="Fan B."/>
            <person name="Jiang Y."/>
            <person name="Adhikari A."/>
            <person name="Zheng C.-J."/>
            <person name="Schuster L."/>
            <person name="Cowan T.M."/>
            <person name="Smanski M.J."/>
            <person name="Chevrette M.G."/>
            <person name="De Carvalho L.P.S."/>
            <person name="Shen B."/>
        </authorList>
    </citation>
    <scope>NUCLEOTIDE SEQUENCE [LARGE SCALE GENOMIC DNA]</scope>
    <source>
        <strain evidence="6 7">NPDC002173</strain>
    </source>
</reference>
<dbReference type="InterPro" id="IPR017911">
    <property type="entry name" value="MacB-like_ATP-bd"/>
</dbReference>
<dbReference type="Gene3D" id="3.40.50.300">
    <property type="entry name" value="P-loop containing nucleotide triphosphate hydrolases"/>
    <property type="match status" value="1"/>
</dbReference>
<evidence type="ECO:0000256" key="4">
    <source>
        <dbReference type="SAM" id="MobiDB-lite"/>
    </source>
</evidence>
<dbReference type="SUPFAM" id="SSF52540">
    <property type="entry name" value="P-loop containing nucleoside triphosphate hydrolases"/>
    <property type="match status" value="1"/>
</dbReference>
<feature type="compositionally biased region" description="Basic and acidic residues" evidence="4">
    <location>
        <begin position="248"/>
        <end position="260"/>
    </location>
</feature>
<accession>A0ABW6SMC5</accession>
<dbReference type="InterPro" id="IPR017871">
    <property type="entry name" value="ABC_transporter-like_CS"/>
</dbReference>
<dbReference type="PROSITE" id="PS50893">
    <property type="entry name" value="ABC_TRANSPORTER_2"/>
    <property type="match status" value="1"/>
</dbReference>
<dbReference type="Pfam" id="PF00005">
    <property type="entry name" value="ABC_tran"/>
    <property type="match status" value="1"/>
</dbReference>
<dbReference type="InterPro" id="IPR027417">
    <property type="entry name" value="P-loop_NTPase"/>
</dbReference>
<evidence type="ECO:0000313" key="7">
    <source>
        <dbReference type="Proteomes" id="UP001602013"/>
    </source>
</evidence>
<organism evidence="6 7">
    <name type="scientific">Microtetraspora malaysiensis</name>
    <dbReference type="NCBI Taxonomy" id="161358"/>
    <lineage>
        <taxon>Bacteria</taxon>
        <taxon>Bacillati</taxon>
        <taxon>Actinomycetota</taxon>
        <taxon>Actinomycetes</taxon>
        <taxon>Streptosporangiales</taxon>
        <taxon>Streptosporangiaceae</taxon>
        <taxon>Microtetraspora</taxon>
    </lineage>
</organism>
<sequence length="260" mass="27605">MSEPAEGTATTADPVLLIRDVTKVYGEGEATVRALRGVSLTVERGDYVAIMGASGSGKSTLMNIIGCLDVPTTGTYLLGGADVGALDEVRLARVRNRRIGFIFQSFNLIPRMSALANVELPLAYGGVRAAERRRRALAALGLVGLSDRVGHQPNELSGGQQQRVAVARALVTSPTLLLADEPTGALDSTSTKDILAIFDRLNLGGRTIVVITHEDDVAAHAKRVVRLMDGRIVDDRRQAPVDGPPPLIDDRSSTGAMSER</sequence>
<dbReference type="InterPro" id="IPR003593">
    <property type="entry name" value="AAA+_ATPase"/>
</dbReference>
<keyword evidence="7" id="KW-1185">Reference proteome</keyword>
<evidence type="ECO:0000256" key="3">
    <source>
        <dbReference type="ARBA" id="ARBA00022840"/>
    </source>
</evidence>
<feature type="region of interest" description="Disordered" evidence="4">
    <location>
        <begin position="236"/>
        <end position="260"/>
    </location>
</feature>
<keyword evidence="3 6" id="KW-0067">ATP-binding</keyword>
<dbReference type="PROSITE" id="PS00211">
    <property type="entry name" value="ABC_TRANSPORTER_1"/>
    <property type="match status" value="1"/>
</dbReference>
<name>A0ABW6SMC5_9ACTN</name>
<feature type="domain" description="ABC transporter" evidence="5">
    <location>
        <begin position="16"/>
        <end position="254"/>
    </location>
</feature>
<dbReference type="EMBL" id="JBIASD010000003">
    <property type="protein sequence ID" value="MFF3664993.1"/>
    <property type="molecule type" value="Genomic_DNA"/>
</dbReference>
<protein>
    <submittedName>
        <fullName evidence="6">ABC transporter ATP-binding protein</fullName>
    </submittedName>
</protein>
<comment type="caution">
    <text evidence="6">The sequence shown here is derived from an EMBL/GenBank/DDBJ whole genome shotgun (WGS) entry which is preliminary data.</text>
</comment>
<dbReference type="PANTHER" id="PTHR24220">
    <property type="entry name" value="IMPORT ATP-BINDING PROTEIN"/>
    <property type="match status" value="1"/>
</dbReference>
<dbReference type="InterPro" id="IPR015854">
    <property type="entry name" value="ABC_transpr_LolD-like"/>
</dbReference>
<evidence type="ECO:0000313" key="6">
    <source>
        <dbReference type="EMBL" id="MFF3664993.1"/>
    </source>
</evidence>
<dbReference type="SMART" id="SM00382">
    <property type="entry name" value="AAA"/>
    <property type="match status" value="1"/>
</dbReference>
<dbReference type="CDD" id="cd03255">
    <property type="entry name" value="ABC_MJ0796_LolCDE_FtsE"/>
    <property type="match status" value="1"/>
</dbReference>
<evidence type="ECO:0000259" key="5">
    <source>
        <dbReference type="PROSITE" id="PS50893"/>
    </source>
</evidence>
<keyword evidence="1" id="KW-0813">Transport</keyword>
<keyword evidence="2" id="KW-0547">Nucleotide-binding</keyword>
<gene>
    <name evidence="6" type="ORF">ACFYXI_05310</name>
</gene>
<dbReference type="Proteomes" id="UP001602013">
    <property type="component" value="Unassembled WGS sequence"/>
</dbReference>
<dbReference type="RefSeq" id="WP_387409333.1">
    <property type="nucleotide sequence ID" value="NZ_CP191998.1"/>
</dbReference>
<evidence type="ECO:0000256" key="2">
    <source>
        <dbReference type="ARBA" id="ARBA00022741"/>
    </source>
</evidence>